<dbReference type="PANTHER" id="PTHR43977">
    <property type="entry name" value="STRUCTURAL MAINTENANCE OF CHROMOSOMES PROTEIN 3"/>
    <property type="match status" value="1"/>
</dbReference>
<protein>
    <recommendedName>
        <fullName evidence="6">Chromosome partition protein Smc</fullName>
    </recommendedName>
</protein>
<name>A0A0G2ALS6_9BACT</name>
<feature type="coiled-coil region" evidence="6">
    <location>
        <begin position="803"/>
        <end position="843"/>
    </location>
</feature>
<evidence type="ECO:0000256" key="1">
    <source>
        <dbReference type="ARBA" id="ARBA00022490"/>
    </source>
</evidence>
<evidence type="ECO:0000256" key="5">
    <source>
        <dbReference type="ARBA" id="ARBA00023125"/>
    </source>
</evidence>
<dbReference type="GO" id="GO:0005737">
    <property type="term" value="C:cytoplasm"/>
    <property type="evidence" value="ECO:0007669"/>
    <property type="project" value="UniProtKB-SubCell"/>
</dbReference>
<comment type="similarity">
    <text evidence="6">Belongs to the SMC family.</text>
</comment>
<comment type="function">
    <text evidence="6">Required for chromosome condensation and partitioning.</text>
</comment>
<evidence type="ECO:0000256" key="2">
    <source>
        <dbReference type="ARBA" id="ARBA00022741"/>
    </source>
</evidence>
<dbReference type="GO" id="GO:0030261">
    <property type="term" value="P:chromosome condensation"/>
    <property type="evidence" value="ECO:0007669"/>
    <property type="project" value="InterPro"/>
</dbReference>
<evidence type="ECO:0000256" key="7">
    <source>
        <dbReference type="SAM" id="MobiDB-lite"/>
    </source>
</evidence>
<sequence>MTLGLLPMYLKRLEIAGFKSFANATALEFKPPPDGRFSITAIVGPNGSGKSNIADAIRWVLGEQSFKQLRGKKSDDVIFGGSEGKGKLSAASVTMTLDNSDRRAPVDYEELVITRRVYRTGESEYLVNANPVRLFDLQILLAQAQFGHGSYGIVGQGMIDRLLLQTAAERKSFFDEAVGIKEFQIKRHHAFLKLTRTEEHMAEAGRLLLEVEPHLKSLRRQVKKLEERQAVELALRETQEKYYATQLYILDQELGGRRGELSAIEKKYAASHEELVAVQTELARLAHEASREDQFRVLEDEYQGVMREKNSLEREKSIIAGKLTTEYSRAGKQDMAWLERKLSDLRSELAARRAALAAERESHERRRSERDAAYLALRECEKRKIELQARRTALEKRLFDSRQSEQEIPSGVLRSVGAVLQRRGEFGGAVHGLVAELAAVDDAMKLALEVAAGSHLSSIVVADDRVAEECIRFLKSNQLGVATFLPLTTIRPRPVLADIAGYLSRQGVYGLAVDLVRYAPEFANIFSYVFGSTLVVADIETARAIGIGRIRMVTAEGDLVETSGSLKGGFRSRSPLGLHFVSGAARAELWPSNEDHQQELARLADEERSLDRTAGEKQQAVVAAETAEQTLTHKIELLEAREQETAEEVSRLEAERALSTLDPAAVGAMMEELARTKEALETKLQAAESELSKVQEKMALFNREQEEKRQRVFALQDEMQKTQALLNDHLSGKGAIQMEVVKLETRREDLAAEVFAELKKHADIVRAGAAGFLTGDEIDRARGEIEKLKYKLSLIGGIDEEVMQEYEATRQRHEKLSSELDDLAKASADIRELISELDTIMKKKHATAFAKIKKEFGRYFEILFEGGKAELMETYGDEAEEAPPAEPGGEAPEAAAEPDGERPDGKTKKKPHPILTGIEVSACPPGKKIKNIAALSGGERTLTSIALVCAILHTNPPPFVLLDEVEAALDEANTLRFNKILRELAGESQFVVITHNRVTMHAADILYGVTMGADGVSKLLSVELDQTAAA</sequence>
<comment type="domain">
    <text evidence="6">Contains large globular domains required for ATP hydrolysis at each terminus and a third globular domain forming a flexible hinge near the middle of the molecule. These domains are separated by coiled-coil structures.</text>
</comment>
<dbReference type="SMART" id="SM00968">
    <property type="entry name" value="SMC_hinge"/>
    <property type="match status" value="1"/>
</dbReference>
<comment type="subcellular location">
    <subcellularLocation>
        <location evidence="6">Cytoplasm</location>
    </subcellularLocation>
</comment>
<feature type="binding site" evidence="6">
    <location>
        <begin position="45"/>
        <end position="52"/>
    </location>
    <ligand>
        <name>ATP</name>
        <dbReference type="ChEBI" id="CHEBI:30616"/>
    </ligand>
</feature>
<feature type="compositionally biased region" description="Low complexity" evidence="7">
    <location>
        <begin position="887"/>
        <end position="897"/>
    </location>
</feature>
<keyword evidence="2 6" id="KW-0547">Nucleotide-binding</keyword>
<dbReference type="AlphaFoldDB" id="A0A0G2ALS6"/>
<dbReference type="STRING" id="1619044.UY92_C0009G0071"/>
<keyword evidence="3 6" id="KW-0067">ATP-binding</keyword>
<dbReference type="Proteomes" id="UP000033870">
    <property type="component" value="Unassembled WGS sequence"/>
</dbReference>
<dbReference type="Gene3D" id="3.40.50.300">
    <property type="entry name" value="P-loop containing nucleotide triphosphate hydrolases"/>
    <property type="match status" value="2"/>
</dbReference>
<evidence type="ECO:0000256" key="3">
    <source>
        <dbReference type="ARBA" id="ARBA00022840"/>
    </source>
</evidence>
<dbReference type="InterPro" id="IPR027417">
    <property type="entry name" value="P-loop_NTPase"/>
</dbReference>
<dbReference type="InterPro" id="IPR024704">
    <property type="entry name" value="SMC"/>
</dbReference>
<feature type="region of interest" description="Disordered" evidence="7">
    <location>
        <begin position="878"/>
        <end position="912"/>
    </location>
</feature>
<dbReference type="Pfam" id="PF02463">
    <property type="entry name" value="SMC_N"/>
    <property type="match status" value="1"/>
</dbReference>
<evidence type="ECO:0000256" key="6">
    <source>
        <dbReference type="HAMAP-Rule" id="MF_01894"/>
    </source>
</evidence>
<dbReference type="PIRSF" id="PIRSF005719">
    <property type="entry name" value="SMC"/>
    <property type="match status" value="1"/>
</dbReference>
<dbReference type="PATRIC" id="fig|1619044.3.peg.728"/>
<reference evidence="9 10" key="1">
    <citation type="journal article" date="2015" name="Nature">
        <title>rRNA introns, odd ribosomes, and small enigmatic genomes across a large radiation of phyla.</title>
        <authorList>
            <person name="Brown C.T."/>
            <person name="Hug L.A."/>
            <person name="Thomas B.C."/>
            <person name="Sharon I."/>
            <person name="Castelle C.J."/>
            <person name="Singh A."/>
            <person name="Wilkins M.J."/>
            <person name="Williams K.H."/>
            <person name="Banfield J.F."/>
        </authorList>
    </citation>
    <scope>NUCLEOTIDE SEQUENCE [LARGE SCALE GENOMIC DNA]</scope>
</reference>
<feature type="coiled-coil region" evidence="6">
    <location>
        <begin position="346"/>
        <end position="397"/>
    </location>
</feature>
<accession>A0A0G2ALS6</accession>
<dbReference type="GO" id="GO:0007059">
    <property type="term" value="P:chromosome segregation"/>
    <property type="evidence" value="ECO:0007669"/>
    <property type="project" value="UniProtKB-UniRule"/>
</dbReference>
<evidence type="ECO:0000313" key="10">
    <source>
        <dbReference type="Proteomes" id="UP000033870"/>
    </source>
</evidence>
<dbReference type="SUPFAM" id="SSF52540">
    <property type="entry name" value="P-loop containing nucleoside triphosphate hydrolases"/>
    <property type="match status" value="1"/>
</dbReference>
<dbReference type="GO" id="GO:0005524">
    <property type="term" value="F:ATP binding"/>
    <property type="evidence" value="ECO:0007669"/>
    <property type="project" value="UniProtKB-UniRule"/>
</dbReference>
<evidence type="ECO:0000259" key="8">
    <source>
        <dbReference type="SMART" id="SM00968"/>
    </source>
</evidence>
<dbReference type="EMBL" id="LCRX01000009">
    <property type="protein sequence ID" value="KKW42267.1"/>
    <property type="molecule type" value="Genomic_DNA"/>
</dbReference>
<dbReference type="InterPro" id="IPR011890">
    <property type="entry name" value="SMC_prok"/>
</dbReference>
<organism evidence="9 10">
    <name type="scientific">Candidatus Magasanikbacteria bacterium GW2011_GWA2_56_11</name>
    <dbReference type="NCBI Taxonomy" id="1619044"/>
    <lineage>
        <taxon>Bacteria</taxon>
        <taxon>Candidatus Magasanikiibacteriota</taxon>
    </lineage>
</organism>
<dbReference type="SUPFAM" id="SSF75553">
    <property type="entry name" value="Smc hinge domain"/>
    <property type="match status" value="1"/>
</dbReference>
<dbReference type="InterPro" id="IPR036277">
    <property type="entry name" value="SMC_hinge_sf"/>
</dbReference>
<evidence type="ECO:0000313" key="9">
    <source>
        <dbReference type="EMBL" id="KKW42267.1"/>
    </source>
</evidence>
<dbReference type="GO" id="GO:0003677">
    <property type="term" value="F:DNA binding"/>
    <property type="evidence" value="ECO:0007669"/>
    <property type="project" value="UniProtKB-UniRule"/>
</dbReference>
<keyword evidence="4 6" id="KW-0175">Coiled coil</keyword>
<dbReference type="InterPro" id="IPR010935">
    <property type="entry name" value="SMC_hinge"/>
</dbReference>
<dbReference type="GO" id="GO:0016887">
    <property type="term" value="F:ATP hydrolysis activity"/>
    <property type="evidence" value="ECO:0007669"/>
    <property type="project" value="InterPro"/>
</dbReference>
<comment type="caution">
    <text evidence="9">The sequence shown here is derived from an EMBL/GenBank/DDBJ whole genome shotgun (WGS) entry which is preliminary data.</text>
</comment>
<dbReference type="GO" id="GO:0006260">
    <property type="term" value="P:DNA replication"/>
    <property type="evidence" value="ECO:0007669"/>
    <property type="project" value="UniProtKB-UniRule"/>
</dbReference>
<dbReference type="Pfam" id="PF06470">
    <property type="entry name" value="SMC_hinge"/>
    <property type="match status" value="1"/>
</dbReference>
<dbReference type="Gene3D" id="3.30.70.1620">
    <property type="match status" value="1"/>
</dbReference>
<dbReference type="GO" id="GO:0007062">
    <property type="term" value="P:sister chromatid cohesion"/>
    <property type="evidence" value="ECO:0007669"/>
    <property type="project" value="InterPro"/>
</dbReference>
<evidence type="ECO:0000256" key="4">
    <source>
        <dbReference type="ARBA" id="ARBA00023054"/>
    </source>
</evidence>
<dbReference type="GO" id="GO:0005694">
    <property type="term" value="C:chromosome"/>
    <property type="evidence" value="ECO:0007669"/>
    <property type="project" value="InterPro"/>
</dbReference>
<feature type="coiled-coil region" evidence="6">
    <location>
        <begin position="593"/>
        <end position="711"/>
    </location>
</feature>
<comment type="subunit">
    <text evidence="6">Homodimer.</text>
</comment>
<dbReference type="HAMAP" id="MF_01894">
    <property type="entry name" value="Smc_prok"/>
    <property type="match status" value="1"/>
</dbReference>
<proteinExistence type="inferred from homology"/>
<keyword evidence="1 6" id="KW-0963">Cytoplasm</keyword>
<gene>
    <name evidence="6" type="primary">smc</name>
    <name evidence="9" type="ORF">UY92_C0009G0071</name>
</gene>
<dbReference type="InterPro" id="IPR003395">
    <property type="entry name" value="RecF/RecN/SMC_N"/>
</dbReference>
<dbReference type="Gene3D" id="1.20.1060.20">
    <property type="match status" value="1"/>
</dbReference>
<feature type="domain" description="SMC hinge" evidence="8">
    <location>
        <begin position="428"/>
        <end position="546"/>
    </location>
</feature>
<keyword evidence="5 6" id="KW-0238">DNA-binding</keyword>